<dbReference type="Proteomes" id="UP000092461">
    <property type="component" value="Unassembled WGS sequence"/>
</dbReference>
<feature type="compositionally biased region" description="Basic and acidic residues" evidence="1">
    <location>
        <begin position="125"/>
        <end position="148"/>
    </location>
</feature>
<sequence>MAAKQRLTKGRSKVRQKKMLQIAQILEIKEPSTEGNNAGIATSGRITLREHRPLFSTANRVPGFAAALRLGSMPSAGVSRVQIANRGSMNSSGDGRRSPSSSSYGRHTSRRDTEGSLSSNTSRPGTRESSPRTPRPRSEEIPLEDFRRSASPGAISRSPANSSWRPSTPSKLAMEKANHDEGASYGNNPSDGQEDKTVSSTSEETSFIAGERKSKKSSSIQT</sequence>
<feature type="compositionally biased region" description="Basic and acidic residues" evidence="1">
    <location>
        <begin position="173"/>
        <end position="182"/>
    </location>
</feature>
<dbReference type="VEuPathDB" id="VectorBase:LLONM1_004874"/>
<proteinExistence type="predicted"/>
<dbReference type="EMBL" id="AJWK01031364">
    <property type="status" value="NOT_ANNOTATED_CDS"/>
    <property type="molecule type" value="Genomic_DNA"/>
</dbReference>
<evidence type="ECO:0000256" key="1">
    <source>
        <dbReference type="SAM" id="MobiDB-lite"/>
    </source>
</evidence>
<organism evidence="2 3">
    <name type="scientific">Lutzomyia longipalpis</name>
    <name type="common">Sand fly</name>
    <dbReference type="NCBI Taxonomy" id="7200"/>
    <lineage>
        <taxon>Eukaryota</taxon>
        <taxon>Metazoa</taxon>
        <taxon>Ecdysozoa</taxon>
        <taxon>Arthropoda</taxon>
        <taxon>Hexapoda</taxon>
        <taxon>Insecta</taxon>
        <taxon>Pterygota</taxon>
        <taxon>Neoptera</taxon>
        <taxon>Endopterygota</taxon>
        <taxon>Diptera</taxon>
        <taxon>Nematocera</taxon>
        <taxon>Psychodoidea</taxon>
        <taxon>Psychodidae</taxon>
        <taxon>Lutzomyia</taxon>
        <taxon>Lutzomyia</taxon>
    </lineage>
</organism>
<keyword evidence="3" id="KW-1185">Reference proteome</keyword>
<name>A0A1B0CVW9_LUTLO</name>
<dbReference type="EnsemblMetazoa" id="LLOJ009154-RA">
    <property type="protein sequence ID" value="LLOJ009154-PA"/>
    <property type="gene ID" value="LLOJ009154"/>
</dbReference>
<dbReference type="VEuPathDB" id="VectorBase:LLOJ009154"/>
<accession>A0A1B0CVW9</accession>
<evidence type="ECO:0000313" key="3">
    <source>
        <dbReference type="Proteomes" id="UP000092461"/>
    </source>
</evidence>
<protein>
    <submittedName>
        <fullName evidence="2">Uncharacterized protein</fullName>
    </submittedName>
</protein>
<evidence type="ECO:0000313" key="2">
    <source>
        <dbReference type="EnsemblMetazoa" id="LLOJ009154-PA"/>
    </source>
</evidence>
<feature type="region of interest" description="Disordered" evidence="1">
    <location>
        <begin position="84"/>
        <end position="222"/>
    </location>
</feature>
<dbReference type="AlphaFoldDB" id="A0A1B0CVW9"/>
<reference evidence="2" key="1">
    <citation type="submission" date="2020-05" db="UniProtKB">
        <authorList>
            <consortium name="EnsemblMetazoa"/>
        </authorList>
    </citation>
    <scope>IDENTIFICATION</scope>
    <source>
        <strain evidence="2">Jacobina</strain>
    </source>
</reference>
<feature type="compositionally biased region" description="Polar residues" evidence="1">
    <location>
        <begin position="158"/>
        <end position="170"/>
    </location>
</feature>